<dbReference type="InterPro" id="IPR036075">
    <property type="entry name" value="ARMT-1-like_metal-bd_sf"/>
</dbReference>
<dbReference type="STRING" id="694429.Pyrfu_1582"/>
<accession>G0EC69</accession>
<evidence type="ECO:0000259" key="1">
    <source>
        <dbReference type="Pfam" id="PF01937"/>
    </source>
</evidence>
<dbReference type="Pfam" id="PF01937">
    <property type="entry name" value="ARMT1-like_dom"/>
    <property type="match status" value="1"/>
</dbReference>
<dbReference type="InterPro" id="IPR014444">
    <property type="entry name" value="PH1575-like"/>
</dbReference>
<dbReference type="HOGENOM" id="CLU_848925_0_0_2"/>
<feature type="domain" description="Damage-control phosphatase ARMT1-like metal-binding" evidence="1">
    <location>
        <begin position="41"/>
        <end position="320"/>
    </location>
</feature>
<evidence type="ECO:0000313" key="3">
    <source>
        <dbReference type="Proteomes" id="UP000001037"/>
    </source>
</evidence>
<name>G0EC69_PYRF1</name>
<dbReference type="EMBL" id="CP002838">
    <property type="protein sequence ID" value="AEM39439.1"/>
    <property type="molecule type" value="Genomic_DNA"/>
</dbReference>
<evidence type="ECO:0000313" key="2">
    <source>
        <dbReference type="EMBL" id="AEM39439.1"/>
    </source>
</evidence>
<dbReference type="AlphaFoldDB" id="G0EC69"/>
<dbReference type="InterPro" id="IPR002791">
    <property type="entry name" value="ARMT1-like_metal-bd"/>
</dbReference>
<keyword evidence="3" id="KW-1185">Reference proteome</keyword>
<proteinExistence type="predicted"/>
<dbReference type="KEGG" id="pfm:Pyrfu_1582"/>
<dbReference type="PIRSF" id="PIRSF006593">
    <property type="entry name" value="UCP006593"/>
    <property type="match status" value="1"/>
</dbReference>
<dbReference type="Gene3D" id="1.10.285.20">
    <property type="entry name" value="Uncharacterised protein PF01937, DUF89, domain 2"/>
    <property type="match status" value="1"/>
</dbReference>
<dbReference type="Gene3D" id="3.40.50.10880">
    <property type="entry name" value="Uncharacterised protein PF01937, DUF89, domain 3"/>
    <property type="match status" value="1"/>
</dbReference>
<reference evidence="2 3" key="1">
    <citation type="journal article" date="2011" name="Stand. Genomic Sci.">
        <title>Complete genome sequence of the hyperthermophilic chemolithoautotroph Pyrolobus fumarii type strain (1A).</title>
        <authorList>
            <person name="Anderson I."/>
            <person name="Goker M."/>
            <person name="Nolan M."/>
            <person name="Lucas S."/>
            <person name="Hammon N."/>
            <person name="Deshpande S."/>
            <person name="Cheng J.F."/>
            <person name="Tapia R."/>
            <person name="Han C."/>
            <person name="Goodwin L."/>
            <person name="Pitluck S."/>
            <person name="Huntemann M."/>
            <person name="Liolios K."/>
            <person name="Ivanova N."/>
            <person name="Pagani I."/>
            <person name="Mavromatis K."/>
            <person name="Ovchinikova G."/>
            <person name="Pati A."/>
            <person name="Chen A."/>
            <person name="Palaniappan K."/>
            <person name="Land M."/>
            <person name="Hauser L."/>
            <person name="Brambilla E.M."/>
            <person name="Huber H."/>
            <person name="Yasawong M."/>
            <person name="Rohde M."/>
            <person name="Spring S."/>
            <person name="Abt B."/>
            <person name="Sikorski J."/>
            <person name="Wirth R."/>
            <person name="Detter J.C."/>
            <person name="Woyke T."/>
            <person name="Bristow J."/>
            <person name="Eisen J.A."/>
            <person name="Markowitz V."/>
            <person name="Hugenholtz P."/>
            <person name="Kyrpides N.C."/>
            <person name="Klenk H.P."/>
            <person name="Lapidus A."/>
        </authorList>
    </citation>
    <scope>NUCLEOTIDE SEQUENCE [LARGE SCALE GENOMIC DNA]</scope>
    <source>
        <strain evidence="3">DSM 11204 / 1A</strain>
    </source>
</reference>
<dbReference type="SUPFAM" id="SSF111321">
    <property type="entry name" value="AF1104-like"/>
    <property type="match status" value="1"/>
</dbReference>
<dbReference type="InParanoid" id="G0EC69"/>
<organism evidence="2 3">
    <name type="scientific">Pyrolobus fumarii (strain DSM 11204 / 1A)</name>
    <dbReference type="NCBI Taxonomy" id="694429"/>
    <lineage>
        <taxon>Archaea</taxon>
        <taxon>Thermoproteota</taxon>
        <taxon>Thermoprotei</taxon>
        <taxon>Desulfurococcales</taxon>
        <taxon>Pyrodictiaceae</taxon>
        <taxon>Pyrolobus</taxon>
    </lineage>
</organism>
<sequence>MEYTTQNRSIITSIPLLIVYSPVGHHAEPCEQGDRVKVKPLCAACTLLTRARELEKLSGLNVEDSLASFRSIAESVGVYLGPDIELSLLATVSFRRLKSIVGVDDVYAEIKKELEPAVREAVETINEKLLRLEGTERFHFALKAAVAGNALDLARPYLDPYIHDATSVSRIELRRNEAAELYNLLHAGKVNVIAYVFDSSLEALYDTLFIKVLRENGATVIGVVKSDTFEDDATIKELKRLGVIDYLDDVIETGSDAASLIVDEVNEEAIKVVNDADAVIVKGAMNHLHFVNNRLGKRVYSLMRVPCKFLAQELGVNLGSYVAVRAI</sequence>
<gene>
    <name evidence="2" type="ordered locus">Pyrfu_1582</name>
</gene>
<dbReference type="Proteomes" id="UP000001037">
    <property type="component" value="Chromosome"/>
</dbReference>
<protein>
    <recommendedName>
        <fullName evidence="1">Damage-control phosphatase ARMT1-like metal-binding domain-containing protein</fullName>
    </recommendedName>
</protein>
<dbReference type="eggNOG" id="arCOG04410">
    <property type="taxonomic scope" value="Archaea"/>
</dbReference>